<organism evidence="2 3">
    <name type="scientific">Gloeophyllum trabeum (strain ATCC 11539 / FP-39264 / Madison 617)</name>
    <name type="common">Brown rot fungus</name>
    <dbReference type="NCBI Taxonomy" id="670483"/>
    <lineage>
        <taxon>Eukaryota</taxon>
        <taxon>Fungi</taxon>
        <taxon>Dikarya</taxon>
        <taxon>Basidiomycota</taxon>
        <taxon>Agaricomycotina</taxon>
        <taxon>Agaricomycetes</taxon>
        <taxon>Gloeophyllales</taxon>
        <taxon>Gloeophyllaceae</taxon>
        <taxon>Gloeophyllum</taxon>
    </lineage>
</organism>
<dbReference type="RefSeq" id="XP_007863364.1">
    <property type="nucleotide sequence ID" value="XM_007865173.1"/>
</dbReference>
<reference evidence="2 3" key="1">
    <citation type="journal article" date="2012" name="Science">
        <title>The Paleozoic origin of enzymatic lignin decomposition reconstructed from 31 fungal genomes.</title>
        <authorList>
            <person name="Floudas D."/>
            <person name="Binder M."/>
            <person name="Riley R."/>
            <person name="Barry K."/>
            <person name="Blanchette R.A."/>
            <person name="Henrissat B."/>
            <person name="Martinez A.T."/>
            <person name="Otillar R."/>
            <person name="Spatafora J.W."/>
            <person name="Yadav J.S."/>
            <person name="Aerts A."/>
            <person name="Benoit I."/>
            <person name="Boyd A."/>
            <person name="Carlson A."/>
            <person name="Copeland A."/>
            <person name="Coutinho P.M."/>
            <person name="de Vries R.P."/>
            <person name="Ferreira P."/>
            <person name="Findley K."/>
            <person name="Foster B."/>
            <person name="Gaskell J."/>
            <person name="Glotzer D."/>
            <person name="Gorecki P."/>
            <person name="Heitman J."/>
            <person name="Hesse C."/>
            <person name="Hori C."/>
            <person name="Igarashi K."/>
            <person name="Jurgens J.A."/>
            <person name="Kallen N."/>
            <person name="Kersten P."/>
            <person name="Kohler A."/>
            <person name="Kuees U."/>
            <person name="Kumar T.K.A."/>
            <person name="Kuo A."/>
            <person name="LaButti K."/>
            <person name="Larrondo L.F."/>
            <person name="Lindquist E."/>
            <person name="Ling A."/>
            <person name="Lombard V."/>
            <person name="Lucas S."/>
            <person name="Lundell T."/>
            <person name="Martin R."/>
            <person name="McLaughlin D.J."/>
            <person name="Morgenstern I."/>
            <person name="Morin E."/>
            <person name="Murat C."/>
            <person name="Nagy L.G."/>
            <person name="Nolan M."/>
            <person name="Ohm R.A."/>
            <person name="Patyshakuliyeva A."/>
            <person name="Rokas A."/>
            <person name="Ruiz-Duenas F.J."/>
            <person name="Sabat G."/>
            <person name="Salamov A."/>
            <person name="Samejima M."/>
            <person name="Schmutz J."/>
            <person name="Slot J.C."/>
            <person name="St John F."/>
            <person name="Stenlid J."/>
            <person name="Sun H."/>
            <person name="Sun S."/>
            <person name="Syed K."/>
            <person name="Tsang A."/>
            <person name="Wiebenga A."/>
            <person name="Young D."/>
            <person name="Pisabarro A."/>
            <person name="Eastwood D.C."/>
            <person name="Martin F."/>
            <person name="Cullen D."/>
            <person name="Grigoriev I.V."/>
            <person name="Hibbett D.S."/>
        </authorList>
    </citation>
    <scope>NUCLEOTIDE SEQUENCE [LARGE SCALE GENOMIC DNA]</scope>
    <source>
        <strain evidence="2 3">ATCC 11539</strain>
    </source>
</reference>
<dbReference type="OMA" id="WGRACNA"/>
<dbReference type="HOGENOM" id="CLU_1124646_0_0_1"/>
<dbReference type="KEGG" id="gtr:GLOTRDRAFT_110023"/>
<evidence type="ECO:0000256" key="1">
    <source>
        <dbReference type="SAM" id="MobiDB-lite"/>
    </source>
</evidence>
<feature type="region of interest" description="Disordered" evidence="1">
    <location>
        <begin position="210"/>
        <end position="247"/>
    </location>
</feature>
<evidence type="ECO:0000313" key="2">
    <source>
        <dbReference type="EMBL" id="EPQ58088.1"/>
    </source>
</evidence>
<feature type="compositionally biased region" description="Acidic residues" evidence="1">
    <location>
        <begin position="237"/>
        <end position="247"/>
    </location>
</feature>
<dbReference type="GeneID" id="19299132"/>
<accession>S7QG04</accession>
<dbReference type="EMBL" id="KB469298">
    <property type="protein sequence ID" value="EPQ58088.1"/>
    <property type="molecule type" value="Genomic_DNA"/>
</dbReference>
<dbReference type="Proteomes" id="UP000030669">
    <property type="component" value="Unassembled WGS sequence"/>
</dbReference>
<gene>
    <name evidence="2" type="ORF">GLOTRDRAFT_110023</name>
</gene>
<keyword evidence="3" id="KW-1185">Reference proteome</keyword>
<proteinExistence type="predicted"/>
<name>S7QG04_GLOTA</name>
<protein>
    <submittedName>
        <fullName evidence="2">Uncharacterized protein</fullName>
    </submittedName>
</protein>
<dbReference type="OrthoDB" id="2804524at2759"/>
<evidence type="ECO:0000313" key="3">
    <source>
        <dbReference type="Proteomes" id="UP000030669"/>
    </source>
</evidence>
<dbReference type="AlphaFoldDB" id="S7QG04"/>
<sequence length="247" mass="28071">MLQARYRNSNWNWAQGLNNNIDKPPSYPCWGSGHAAATVRTGDRDKNRAGLSDSLLFSSAAREDIVASAEVETWWTHPITWRDIFLARDNESAIYPMEEGVDNFETALVKQLWGRLVKHNIKFTAWMNLEVVIVALRLSNHEMAISNAMEWDSPELHETLCGFQLAALDQRKWVELNGVDLIQQLCPNDERKYGPRYGFPAVLRFLEHVENDDPDPGAEQAMADGDAEGQAQFNRDDAEDEDYEASD</sequence>